<protein>
    <submittedName>
        <fullName evidence="2">Mor transcription activator family protein</fullName>
    </submittedName>
</protein>
<dbReference type="Pfam" id="PF08765">
    <property type="entry name" value="Mor"/>
    <property type="match status" value="1"/>
</dbReference>
<gene>
    <name evidence="2" type="ORF">SAMN02910291_00757</name>
</gene>
<evidence type="ECO:0000313" key="2">
    <source>
        <dbReference type="EMBL" id="SFW30322.1"/>
    </source>
</evidence>
<reference evidence="3" key="1">
    <citation type="submission" date="2016-11" db="EMBL/GenBank/DDBJ databases">
        <authorList>
            <person name="Jaros S."/>
            <person name="Januszkiewicz K."/>
            <person name="Wedrychowicz H."/>
        </authorList>
    </citation>
    <scope>NUCLEOTIDE SEQUENCE [LARGE SCALE GENOMIC DNA]</scope>
    <source>
        <strain evidence="3">DSM 7057</strain>
    </source>
</reference>
<name>A0AA94HRE3_DESDE</name>
<organism evidence="2 3">
    <name type="scientific">Desulfovibrio desulfuricans</name>
    <dbReference type="NCBI Taxonomy" id="876"/>
    <lineage>
        <taxon>Bacteria</taxon>
        <taxon>Pseudomonadati</taxon>
        <taxon>Thermodesulfobacteriota</taxon>
        <taxon>Desulfovibrionia</taxon>
        <taxon>Desulfovibrionales</taxon>
        <taxon>Desulfovibrionaceae</taxon>
        <taxon>Desulfovibrio</taxon>
    </lineage>
</organism>
<evidence type="ECO:0000259" key="1">
    <source>
        <dbReference type="Pfam" id="PF08765"/>
    </source>
</evidence>
<accession>A0AA94HRE3</accession>
<proteinExistence type="predicted"/>
<dbReference type="EMBL" id="FPIW01000008">
    <property type="protein sequence ID" value="SFW30322.1"/>
    <property type="molecule type" value="Genomic_DNA"/>
</dbReference>
<evidence type="ECO:0000313" key="3">
    <source>
        <dbReference type="Proteomes" id="UP000182680"/>
    </source>
</evidence>
<dbReference type="RefSeq" id="WP_083577867.1">
    <property type="nucleotide sequence ID" value="NZ_FPIW01000008.1"/>
</dbReference>
<sequence length="168" mass="18367">MPTAAEYFDAMRAMQAACTTSLKTLDFALLPPSAQELARVIGLSAALTMVDYYGGLTLRIPHGETEQGRTMLADIAKHIGEPAAKALAQKYAATDVYIPNCKPAMQRARDAALLADRKNLAMDGLSERQIVTCLAIRYRLTERTIWRTLKRPAPPVPALPQQQASLLT</sequence>
<dbReference type="InterPro" id="IPR009057">
    <property type="entry name" value="Homeodomain-like_sf"/>
</dbReference>
<comment type="caution">
    <text evidence="2">The sequence shown here is derived from an EMBL/GenBank/DDBJ whole genome shotgun (WGS) entry which is preliminary data.</text>
</comment>
<dbReference type="AlphaFoldDB" id="A0AA94HRE3"/>
<feature type="domain" description="Mor transcription activator" evidence="1">
    <location>
        <begin position="73"/>
        <end position="151"/>
    </location>
</feature>
<dbReference type="SUPFAM" id="SSF46689">
    <property type="entry name" value="Homeodomain-like"/>
    <property type="match status" value="1"/>
</dbReference>
<dbReference type="Proteomes" id="UP000182680">
    <property type="component" value="Unassembled WGS sequence"/>
</dbReference>
<dbReference type="InterPro" id="IPR014875">
    <property type="entry name" value="Mor_transcription_activator"/>
</dbReference>